<feature type="transmembrane region" description="Helical" evidence="1">
    <location>
        <begin position="90"/>
        <end position="117"/>
    </location>
</feature>
<evidence type="ECO:0000313" key="3">
    <source>
        <dbReference type="Proteomes" id="UP000196084"/>
    </source>
</evidence>
<keyword evidence="1" id="KW-0812">Transmembrane</keyword>
<feature type="transmembrane region" description="Helical" evidence="1">
    <location>
        <begin position="43"/>
        <end position="69"/>
    </location>
</feature>
<gene>
    <name evidence="2" type="ORF">B2G88_02495</name>
</gene>
<protein>
    <submittedName>
        <fullName evidence="2">Uncharacterized protein</fullName>
    </submittedName>
</protein>
<organism evidence="2 3">
    <name type="scientific">Natronolimnobius baerhuensis</name>
    <dbReference type="NCBI Taxonomy" id="253108"/>
    <lineage>
        <taxon>Archaea</taxon>
        <taxon>Methanobacteriati</taxon>
        <taxon>Methanobacteriota</taxon>
        <taxon>Stenosarchaea group</taxon>
        <taxon>Halobacteria</taxon>
        <taxon>Halobacteriales</taxon>
        <taxon>Natrialbaceae</taxon>
        <taxon>Natronolimnobius</taxon>
    </lineage>
</organism>
<dbReference type="RefSeq" id="WP_087713876.1">
    <property type="nucleotide sequence ID" value="NZ_MWPH01000001.1"/>
</dbReference>
<comment type="caution">
    <text evidence="2">The sequence shown here is derived from an EMBL/GenBank/DDBJ whole genome shotgun (WGS) entry which is preliminary data.</text>
</comment>
<evidence type="ECO:0000313" key="2">
    <source>
        <dbReference type="EMBL" id="OVE85706.1"/>
    </source>
</evidence>
<feature type="transmembrane region" description="Helical" evidence="1">
    <location>
        <begin position="12"/>
        <end position="31"/>
    </location>
</feature>
<sequence length="165" mass="17240">MSRLPSPFTLDGLEAALALGVVSIAVVFLVQPSGRIGWTLSELLVPVVVIGTPGVFALWVLVGVLAHGYRLGSSLVTDTNRRRAGDATTLALLTSLVFGVLSLTTLWLVVGSIYILAAGIGGVFLAPVFAVFIGALLAVLVLLRQGLSRVVDSQSLSASRWSVRT</sequence>
<dbReference type="Proteomes" id="UP000196084">
    <property type="component" value="Unassembled WGS sequence"/>
</dbReference>
<keyword evidence="1" id="KW-0472">Membrane</keyword>
<keyword evidence="3" id="KW-1185">Reference proteome</keyword>
<accession>A0A202EBS4</accession>
<evidence type="ECO:0000256" key="1">
    <source>
        <dbReference type="SAM" id="Phobius"/>
    </source>
</evidence>
<reference evidence="2 3" key="1">
    <citation type="submission" date="2017-02" db="EMBL/GenBank/DDBJ databases">
        <title>Natronthermophilus aegyptiacus gen. nov.,sp. nov., an aerobic, extremely halophilic alkalithermophilic archaeon isolated from the athalassohaline Wadi An Natrun, Egypt.</title>
        <authorList>
            <person name="Zhao B."/>
        </authorList>
    </citation>
    <scope>NUCLEOTIDE SEQUENCE [LARGE SCALE GENOMIC DNA]</scope>
    <source>
        <strain evidence="2 3">CGMCC 1.3597</strain>
    </source>
</reference>
<dbReference type="OrthoDB" id="381732at2157"/>
<dbReference type="EMBL" id="MWPH01000001">
    <property type="protein sequence ID" value="OVE85706.1"/>
    <property type="molecule type" value="Genomic_DNA"/>
</dbReference>
<keyword evidence="1" id="KW-1133">Transmembrane helix</keyword>
<proteinExistence type="predicted"/>
<feature type="transmembrane region" description="Helical" evidence="1">
    <location>
        <begin position="123"/>
        <end position="143"/>
    </location>
</feature>
<name>A0A202EBS4_9EURY</name>
<dbReference type="AlphaFoldDB" id="A0A202EBS4"/>